<protein>
    <submittedName>
        <fullName evidence="4">XFP domain-containing protein</fullName>
    </submittedName>
</protein>
<dbReference type="AlphaFoldDB" id="A0A8H6NMV6"/>
<reference evidence="4" key="1">
    <citation type="journal article" date="2020" name="Phytopathology">
        <title>Genome Sequence Resources of Colletotrichum truncatum, C. plurivorum, C. musicola, and C. sojae: Four Species Pathogenic to Soybean (Glycine max).</title>
        <authorList>
            <person name="Rogerio F."/>
            <person name="Boufleur T.R."/>
            <person name="Ciampi-Guillardi M."/>
            <person name="Sukno S.A."/>
            <person name="Thon M.R."/>
            <person name="Massola Junior N.S."/>
            <person name="Baroncelli R."/>
        </authorList>
    </citation>
    <scope>NUCLEOTIDE SEQUENCE</scope>
    <source>
        <strain evidence="4">LFN0074</strain>
    </source>
</reference>
<evidence type="ECO:0000259" key="3">
    <source>
        <dbReference type="Pfam" id="PF09363"/>
    </source>
</evidence>
<dbReference type="Proteomes" id="UP000639643">
    <property type="component" value="Unassembled WGS sequence"/>
</dbReference>
<keyword evidence="5" id="KW-1185">Reference proteome</keyword>
<keyword evidence="2" id="KW-0456">Lyase</keyword>
<accession>A0A8H6NMV6</accession>
<evidence type="ECO:0000256" key="2">
    <source>
        <dbReference type="ARBA" id="ARBA00023239"/>
    </source>
</evidence>
<comment type="similarity">
    <text evidence="1">Belongs to the XFP family.</text>
</comment>
<evidence type="ECO:0000313" key="4">
    <source>
        <dbReference type="EMBL" id="KAF6839284.1"/>
    </source>
</evidence>
<dbReference type="InterPro" id="IPR009014">
    <property type="entry name" value="Transketo_C/PFOR_II"/>
</dbReference>
<dbReference type="OrthoDB" id="2532903at2759"/>
<dbReference type="PANTHER" id="PTHR31273">
    <property type="entry name" value="PHOSPHOKETOLASE-RELATED"/>
    <property type="match status" value="1"/>
</dbReference>
<dbReference type="Pfam" id="PF09363">
    <property type="entry name" value="XFP_C"/>
    <property type="match status" value="1"/>
</dbReference>
<dbReference type="PANTHER" id="PTHR31273:SF1">
    <property type="entry name" value="PHOSPHOKETOLASE-RELATED"/>
    <property type="match status" value="1"/>
</dbReference>
<feature type="domain" description="Xylulose 5-phosphate/Fructose 6-phosphate phosphoketolase C-terminal" evidence="3">
    <location>
        <begin position="14"/>
        <end position="181"/>
    </location>
</feature>
<dbReference type="Gene3D" id="3.40.50.920">
    <property type="match status" value="1"/>
</dbReference>
<proteinExistence type="inferred from homology"/>
<evidence type="ECO:0000313" key="5">
    <source>
        <dbReference type="Proteomes" id="UP000639643"/>
    </source>
</evidence>
<dbReference type="GO" id="GO:0016832">
    <property type="term" value="F:aldehyde-lyase activity"/>
    <property type="evidence" value="ECO:0007669"/>
    <property type="project" value="InterPro"/>
</dbReference>
<sequence>MQSTNEINLVIGAKQPMPAYFDKRGAGQTTGHPGLYTWLLSPTHRDVDPDVVLVGIGVEMMFEVRVVNVVDLTAICPKGKHPSAMSDKTFKSYFTETKHLSFSYPGKAEDLQDLLVSRRTNAHKHKITVMGYSKENPLGTPFGHMLLNSVSRFDVAIQALRAGTEITSTRLKKRSLRGNIKEVERRKTEVND</sequence>
<comment type="caution">
    <text evidence="4">The sequence shown here is derived from an EMBL/GenBank/DDBJ whole genome shotgun (WGS) entry which is preliminary data.</text>
</comment>
<gene>
    <name evidence="4" type="ORF">CMUS01_04319</name>
</gene>
<dbReference type="InterPro" id="IPR018969">
    <property type="entry name" value="Xul5P/Fru6P_PKetolase_C"/>
</dbReference>
<name>A0A8H6NMV6_9PEZI</name>
<organism evidence="4 5">
    <name type="scientific">Colletotrichum musicola</name>
    <dbReference type="NCBI Taxonomy" id="2175873"/>
    <lineage>
        <taxon>Eukaryota</taxon>
        <taxon>Fungi</taxon>
        <taxon>Dikarya</taxon>
        <taxon>Ascomycota</taxon>
        <taxon>Pezizomycotina</taxon>
        <taxon>Sordariomycetes</taxon>
        <taxon>Hypocreomycetidae</taxon>
        <taxon>Glomerellales</taxon>
        <taxon>Glomerellaceae</taxon>
        <taxon>Colletotrichum</taxon>
        <taxon>Colletotrichum orchidearum species complex</taxon>
    </lineage>
</organism>
<dbReference type="EMBL" id="WIGM01000116">
    <property type="protein sequence ID" value="KAF6839284.1"/>
    <property type="molecule type" value="Genomic_DNA"/>
</dbReference>
<dbReference type="InterPro" id="IPR005593">
    <property type="entry name" value="Xul5P/Fru6P_PKetolase"/>
</dbReference>
<dbReference type="GO" id="GO:0005975">
    <property type="term" value="P:carbohydrate metabolic process"/>
    <property type="evidence" value="ECO:0007669"/>
    <property type="project" value="InterPro"/>
</dbReference>
<evidence type="ECO:0000256" key="1">
    <source>
        <dbReference type="ARBA" id="ARBA00005623"/>
    </source>
</evidence>